<evidence type="ECO:0000256" key="1">
    <source>
        <dbReference type="SAM" id="SignalP"/>
    </source>
</evidence>
<dbReference type="RefSeq" id="WP_306883859.1">
    <property type="nucleotide sequence ID" value="NZ_JAUSUL010000001.1"/>
</dbReference>
<feature type="chain" id="PRO_5042030060" description="Cysteine rich repeat-containing protein" evidence="1">
    <location>
        <begin position="22"/>
        <end position="81"/>
    </location>
</feature>
<keyword evidence="3" id="KW-1185">Reference proteome</keyword>
<dbReference type="Proteomes" id="UP001229244">
    <property type="component" value="Unassembled WGS sequence"/>
</dbReference>
<feature type="signal peptide" evidence="1">
    <location>
        <begin position="1"/>
        <end position="21"/>
    </location>
</feature>
<protein>
    <recommendedName>
        <fullName evidence="4">Cysteine rich repeat-containing protein</fullName>
    </recommendedName>
</protein>
<gene>
    <name evidence="2" type="ORF">J2S73_000511</name>
</gene>
<proteinExistence type="predicted"/>
<evidence type="ECO:0000313" key="2">
    <source>
        <dbReference type="EMBL" id="MDQ0314074.1"/>
    </source>
</evidence>
<evidence type="ECO:0008006" key="4">
    <source>
        <dbReference type="Google" id="ProtNLM"/>
    </source>
</evidence>
<name>A0AAE3VKY6_9HYPH</name>
<dbReference type="EMBL" id="JAUSUL010000001">
    <property type="protein sequence ID" value="MDQ0314074.1"/>
    <property type="molecule type" value="Genomic_DNA"/>
</dbReference>
<accession>A0AAE3VKY6</accession>
<evidence type="ECO:0000313" key="3">
    <source>
        <dbReference type="Proteomes" id="UP001229244"/>
    </source>
</evidence>
<organism evidence="2 3">
    <name type="scientific">Amorphus orientalis</name>
    <dbReference type="NCBI Taxonomy" id="649198"/>
    <lineage>
        <taxon>Bacteria</taxon>
        <taxon>Pseudomonadati</taxon>
        <taxon>Pseudomonadota</taxon>
        <taxon>Alphaproteobacteria</taxon>
        <taxon>Hyphomicrobiales</taxon>
        <taxon>Amorphaceae</taxon>
        <taxon>Amorphus</taxon>
    </lineage>
</organism>
<dbReference type="AlphaFoldDB" id="A0AAE3VKY6"/>
<comment type="caution">
    <text evidence="2">The sequence shown here is derived from an EMBL/GenBank/DDBJ whole genome shotgun (WGS) entry which is preliminary data.</text>
</comment>
<sequence length="81" mass="8615">MIRVLAATAAIAVLTAGSAMAQSPELMESVRAACREDAERLCQSSDPTAVMGCLQAEESELSEGCRNVIREEELNVEDGND</sequence>
<reference evidence="2" key="1">
    <citation type="submission" date="2023-07" db="EMBL/GenBank/DDBJ databases">
        <title>Genomic Encyclopedia of Type Strains, Phase IV (KMG-IV): sequencing the most valuable type-strain genomes for metagenomic binning, comparative biology and taxonomic classification.</title>
        <authorList>
            <person name="Goeker M."/>
        </authorList>
    </citation>
    <scope>NUCLEOTIDE SEQUENCE</scope>
    <source>
        <strain evidence="2">DSM 21202</strain>
    </source>
</reference>
<keyword evidence="1" id="KW-0732">Signal</keyword>